<dbReference type="EMBL" id="JARJFB010000118">
    <property type="protein sequence ID" value="MEA0971345.1"/>
    <property type="molecule type" value="Genomic_DNA"/>
</dbReference>
<evidence type="ECO:0000313" key="3">
    <source>
        <dbReference type="EMBL" id="MEA0971345.1"/>
    </source>
</evidence>
<proteinExistence type="predicted"/>
<evidence type="ECO:0000259" key="2">
    <source>
        <dbReference type="Pfam" id="PF07743"/>
    </source>
</evidence>
<evidence type="ECO:0000256" key="1">
    <source>
        <dbReference type="ARBA" id="ARBA00023186"/>
    </source>
</evidence>
<accession>A0ABU5NDW9</accession>
<comment type="caution">
    <text evidence="3">The sequence shown here is derived from an EMBL/GenBank/DDBJ whole genome shotgun (WGS) entry which is preliminary data.</text>
</comment>
<keyword evidence="4" id="KW-1185">Reference proteome</keyword>
<evidence type="ECO:0000313" key="4">
    <source>
        <dbReference type="Proteomes" id="UP001291687"/>
    </source>
</evidence>
<sequence>MKEMTSHFRKNNFTKALDLTVRLKYLTNLVGNIKLKIKHANNRN</sequence>
<dbReference type="RefSeq" id="WP_410519769.1">
    <property type="nucleotide sequence ID" value="NZ_JARJFB010000118.1"/>
</dbReference>
<dbReference type="InterPro" id="IPR036386">
    <property type="entry name" value="HscB_C_sf"/>
</dbReference>
<dbReference type="Proteomes" id="UP001291687">
    <property type="component" value="Unassembled WGS sequence"/>
</dbReference>
<protein>
    <recommendedName>
        <fullName evidence="2">Co-chaperone HscB C-terminal oligomerisation domain-containing protein</fullName>
    </recommendedName>
</protein>
<gene>
    <name evidence="3" type="ORF">Megvenef_01321</name>
</gene>
<organism evidence="3 4">
    <name type="scientific">Candidatus Megaera venefica</name>
    <dbReference type="NCBI Taxonomy" id="2055910"/>
    <lineage>
        <taxon>Bacteria</taxon>
        <taxon>Pseudomonadati</taxon>
        <taxon>Pseudomonadota</taxon>
        <taxon>Alphaproteobacteria</taxon>
        <taxon>Rickettsiales</taxon>
        <taxon>Rickettsiaceae</taxon>
        <taxon>Candidatus Megaera</taxon>
    </lineage>
</organism>
<keyword evidence="1" id="KW-0143">Chaperone</keyword>
<feature type="domain" description="Co-chaperone HscB C-terminal oligomerisation" evidence="2">
    <location>
        <begin position="2"/>
        <end position="34"/>
    </location>
</feature>
<dbReference type="Pfam" id="PF07743">
    <property type="entry name" value="HSCB_C"/>
    <property type="match status" value="1"/>
</dbReference>
<dbReference type="SUPFAM" id="SSF47144">
    <property type="entry name" value="HSC20 (HSCB), C-terminal oligomerisation domain"/>
    <property type="match status" value="1"/>
</dbReference>
<reference evidence="3 4" key="1">
    <citation type="submission" date="2023-03" db="EMBL/GenBank/DDBJ databases">
        <title>Host association and intracellularity evolved multiple times independently in the Rickettsiales.</title>
        <authorList>
            <person name="Castelli M."/>
            <person name="Nardi T."/>
            <person name="Gammuto L."/>
            <person name="Bellinzona G."/>
            <person name="Sabaneyeva E."/>
            <person name="Potekhin A."/>
            <person name="Serra V."/>
            <person name="Petroni G."/>
            <person name="Sassera D."/>
        </authorList>
    </citation>
    <scope>NUCLEOTIDE SEQUENCE [LARGE SCALE GENOMIC DNA]</scope>
    <source>
        <strain evidence="3 4">Sr 2-6</strain>
    </source>
</reference>
<name>A0ABU5NDW9_9RICK</name>
<dbReference type="InterPro" id="IPR009073">
    <property type="entry name" value="HscB_oligo_C"/>
</dbReference>